<sequence length="324" mass="35431">MQKSFQILPLLLMILVSCNNNKPEQNIENQGKVKQETVSVAPKIAGRIQEIKVSEGQQVYKGDTLAILDVPEISSKLQQAEGAIESARGQLNLALNGATSEQLDQLQGQLDAATAQLQFAEQSFHRMKNMYEDSLVPAQQFDEVQSKYKAANAQVQALQAKKLEVVKGTRPETIISARGQVERAVGAKNEVLQAAKERFIIAPADMTIESIALKNGELATPGYTIFNGYQTSSTYFRFTISESRINAFHVGLTATVKVPYTEKVIKGKIASVKQLPRYADNTSTSPNYKIGESIFELKVVPINESDASGLYANSTVLLNPNPAP</sequence>
<dbReference type="InterPro" id="IPR059052">
    <property type="entry name" value="HH_YbhG-like"/>
</dbReference>
<dbReference type="Gene3D" id="2.40.50.100">
    <property type="match status" value="1"/>
</dbReference>
<protein>
    <submittedName>
        <fullName evidence="3">Biotin/lipoyl-binding protein</fullName>
    </submittedName>
</protein>
<dbReference type="PANTHER" id="PTHR30438">
    <property type="entry name" value="36 KDA ANTIGEN-RELATED"/>
    <property type="match status" value="1"/>
</dbReference>
<dbReference type="Pfam" id="PF25881">
    <property type="entry name" value="HH_YBHG"/>
    <property type="match status" value="1"/>
</dbReference>
<evidence type="ECO:0000256" key="1">
    <source>
        <dbReference type="SAM" id="Coils"/>
    </source>
</evidence>
<dbReference type="GO" id="GO:0005886">
    <property type="term" value="C:plasma membrane"/>
    <property type="evidence" value="ECO:0007669"/>
    <property type="project" value="TreeGrafter"/>
</dbReference>
<keyword evidence="1" id="KW-0175">Coiled coil</keyword>
<keyword evidence="4" id="KW-1185">Reference proteome</keyword>
<organism evidence="3 4">
    <name type="scientific">Paraflavisolibacter caeni</name>
    <dbReference type="NCBI Taxonomy" id="2982496"/>
    <lineage>
        <taxon>Bacteria</taxon>
        <taxon>Pseudomonadati</taxon>
        <taxon>Bacteroidota</taxon>
        <taxon>Chitinophagia</taxon>
        <taxon>Chitinophagales</taxon>
        <taxon>Chitinophagaceae</taxon>
        <taxon>Paraflavisolibacter</taxon>
    </lineage>
</organism>
<dbReference type="PROSITE" id="PS51257">
    <property type="entry name" value="PROKAR_LIPOPROTEIN"/>
    <property type="match status" value="1"/>
</dbReference>
<reference evidence="3" key="1">
    <citation type="submission" date="2022-09" db="EMBL/GenBank/DDBJ databases">
        <authorList>
            <person name="Yuan C."/>
            <person name="Ke Z."/>
        </authorList>
    </citation>
    <scope>NUCLEOTIDE SEQUENCE</scope>
    <source>
        <strain evidence="3">LB-8</strain>
    </source>
</reference>
<evidence type="ECO:0000259" key="2">
    <source>
        <dbReference type="Pfam" id="PF25881"/>
    </source>
</evidence>
<accession>A0A9X3BK14</accession>
<dbReference type="SUPFAM" id="SSF111369">
    <property type="entry name" value="HlyD-like secretion proteins"/>
    <property type="match status" value="2"/>
</dbReference>
<dbReference type="Proteomes" id="UP001155483">
    <property type="component" value="Unassembled WGS sequence"/>
</dbReference>
<reference evidence="3" key="2">
    <citation type="submission" date="2023-04" db="EMBL/GenBank/DDBJ databases">
        <title>Paracnuella aquatica gen. nov., sp. nov., a member of the family Chitinophagaceae isolated from a hot spring.</title>
        <authorList>
            <person name="Wang C."/>
        </authorList>
    </citation>
    <scope>NUCLEOTIDE SEQUENCE</scope>
    <source>
        <strain evidence="3">LB-8</strain>
    </source>
</reference>
<evidence type="ECO:0000313" key="3">
    <source>
        <dbReference type="EMBL" id="MCU7551993.1"/>
    </source>
</evidence>
<name>A0A9X3BK14_9BACT</name>
<gene>
    <name evidence="3" type="ORF">OCK74_22930</name>
</gene>
<dbReference type="AlphaFoldDB" id="A0A9X3BK14"/>
<feature type="domain" description="YbhG-like alpha-helical hairpin" evidence="2">
    <location>
        <begin position="72"/>
        <end position="187"/>
    </location>
</feature>
<dbReference type="EMBL" id="JAOTIF010000026">
    <property type="protein sequence ID" value="MCU7551993.1"/>
    <property type="molecule type" value="Genomic_DNA"/>
</dbReference>
<dbReference type="Gene3D" id="1.10.287.470">
    <property type="entry name" value="Helix hairpin bin"/>
    <property type="match status" value="1"/>
</dbReference>
<dbReference type="RefSeq" id="WP_279299430.1">
    <property type="nucleotide sequence ID" value="NZ_JAOTIF010000026.1"/>
</dbReference>
<evidence type="ECO:0000313" key="4">
    <source>
        <dbReference type="Proteomes" id="UP001155483"/>
    </source>
</evidence>
<dbReference type="PANTHER" id="PTHR30438:SF2">
    <property type="entry name" value="MEMBRANE PROTEIN"/>
    <property type="match status" value="1"/>
</dbReference>
<proteinExistence type="predicted"/>
<feature type="coiled-coil region" evidence="1">
    <location>
        <begin position="96"/>
        <end position="161"/>
    </location>
</feature>
<comment type="caution">
    <text evidence="3">The sequence shown here is derived from an EMBL/GenBank/DDBJ whole genome shotgun (WGS) entry which is preliminary data.</text>
</comment>